<dbReference type="SUPFAM" id="SSF46785">
    <property type="entry name" value="Winged helix' DNA-binding domain"/>
    <property type="match status" value="1"/>
</dbReference>
<keyword evidence="2" id="KW-0805">Transcription regulation</keyword>
<sequence length="298" mass="31288">MRELPHLVCLQAFEAAARHLSFTRAAAELNCTQAAISQRVRALERYFGRPLFHRHANGLDLSSAGKAYLPGVTQALDMAEAVTRGLTGRRLHQSLTVSGPISFLNLWLAPRLAGFVSGHAGVAVQLNSSIWTDPNLELADVSIAILDEAQRPAEAIVLGRERLVLVGSAADAAHLRAGGALDDLPQIEVLGRYAFWDLWADGAGRTRAPRMPALRADNASTALALAAGGAGVTVVYSTYAESFIASGSLHPLAGPGVATSHVLTLGRNPARKTGSAARDFIDWMAAGFAGSGAVPAVE</sequence>
<reference evidence="7" key="1">
    <citation type="journal article" date="2019" name="Int. J. Syst. Evol. Microbiol.">
        <title>The Global Catalogue of Microorganisms (GCM) 10K type strain sequencing project: providing services to taxonomists for standard genome sequencing and annotation.</title>
        <authorList>
            <consortium name="The Broad Institute Genomics Platform"/>
            <consortium name="The Broad Institute Genome Sequencing Center for Infectious Disease"/>
            <person name="Wu L."/>
            <person name="Ma J."/>
        </authorList>
    </citation>
    <scope>NUCLEOTIDE SEQUENCE [LARGE SCALE GENOMIC DNA]</scope>
    <source>
        <strain evidence="7">KCTC 62102</strain>
    </source>
</reference>
<organism evidence="6 7">
    <name type="scientific">Tabrizicola soli</name>
    <dbReference type="NCBI Taxonomy" id="2185115"/>
    <lineage>
        <taxon>Bacteria</taxon>
        <taxon>Pseudomonadati</taxon>
        <taxon>Pseudomonadota</taxon>
        <taxon>Alphaproteobacteria</taxon>
        <taxon>Rhodobacterales</taxon>
        <taxon>Paracoccaceae</taxon>
        <taxon>Tabrizicola</taxon>
    </lineage>
</organism>
<dbReference type="Gene3D" id="3.40.190.10">
    <property type="entry name" value="Periplasmic binding protein-like II"/>
    <property type="match status" value="2"/>
</dbReference>
<keyword evidence="7" id="KW-1185">Reference proteome</keyword>
<dbReference type="PRINTS" id="PR00039">
    <property type="entry name" value="HTHLYSR"/>
</dbReference>
<comment type="caution">
    <text evidence="6">The sequence shown here is derived from an EMBL/GenBank/DDBJ whole genome shotgun (WGS) entry which is preliminary data.</text>
</comment>
<protein>
    <submittedName>
        <fullName evidence="6">LysR family transcriptional regulator</fullName>
    </submittedName>
</protein>
<dbReference type="InterPro" id="IPR036390">
    <property type="entry name" value="WH_DNA-bd_sf"/>
</dbReference>
<feature type="domain" description="HTH lysR-type" evidence="5">
    <location>
        <begin position="10"/>
        <end position="62"/>
    </location>
</feature>
<accession>A0ABV7DWY4</accession>
<evidence type="ECO:0000313" key="6">
    <source>
        <dbReference type="EMBL" id="MFC3086922.1"/>
    </source>
</evidence>
<evidence type="ECO:0000259" key="5">
    <source>
        <dbReference type="PROSITE" id="PS50931"/>
    </source>
</evidence>
<dbReference type="Gene3D" id="1.10.10.10">
    <property type="entry name" value="Winged helix-like DNA-binding domain superfamily/Winged helix DNA-binding domain"/>
    <property type="match status" value="1"/>
</dbReference>
<keyword evidence="4" id="KW-0804">Transcription</keyword>
<evidence type="ECO:0000256" key="2">
    <source>
        <dbReference type="ARBA" id="ARBA00023015"/>
    </source>
</evidence>
<dbReference type="PANTHER" id="PTHR30537:SF79">
    <property type="entry name" value="TRANSCRIPTIONAL REGULATOR-RELATED"/>
    <property type="match status" value="1"/>
</dbReference>
<dbReference type="Pfam" id="PF00126">
    <property type="entry name" value="HTH_1"/>
    <property type="match status" value="1"/>
</dbReference>
<dbReference type="SUPFAM" id="SSF53850">
    <property type="entry name" value="Periplasmic binding protein-like II"/>
    <property type="match status" value="1"/>
</dbReference>
<dbReference type="InterPro" id="IPR036388">
    <property type="entry name" value="WH-like_DNA-bd_sf"/>
</dbReference>
<name>A0ABV7DWY4_9RHOB</name>
<evidence type="ECO:0000256" key="4">
    <source>
        <dbReference type="ARBA" id="ARBA00023163"/>
    </source>
</evidence>
<dbReference type="Proteomes" id="UP001595445">
    <property type="component" value="Unassembled WGS sequence"/>
</dbReference>
<dbReference type="InterPro" id="IPR058163">
    <property type="entry name" value="LysR-type_TF_proteobact-type"/>
</dbReference>
<evidence type="ECO:0000313" key="7">
    <source>
        <dbReference type="Proteomes" id="UP001595445"/>
    </source>
</evidence>
<evidence type="ECO:0000256" key="3">
    <source>
        <dbReference type="ARBA" id="ARBA00023125"/>
    </source>
</evidence>
<proteinExistence type="inferred from homology"/>
<gene>
    <name evidence="6" type="ORF">ACFOD6_12790</name>
</gene>
<dbReference type="InterPro" id="IPR000847">
    <property type="entry name" value="LysR_HTH_N"/>
</dbReference>
<dbReference type="InterPro" id="IPR005119">
    <property type="entry name" value="LysR_subst-bd"/>
</dbReference>
<dbReference type="RefSeq" id="WP_197642824.1">
    <property type="nucleotide sequence ID" value="NZ_JAEACP010000006.1"/>
</dbReference>
<keyword evidence="3" id="KW-0238">DNA-binding</keyword>
<comment type="similarity">
    <text evidence="1">Belongs to the LysR transcriptional regulatory family.</text>
</comment>
<dbReference type="Pfam" id="PF03466">
    <property type="entry name" value="LysR_substrate"/>
    <property type="match status" value="1"/>
</dbReference>
<evidence type="ECO:0000256" key="1">
    <source>
        <dbReference type="ARBA" id="ARBA00009437"/>
    </source>
</evidence>
<dbReference type="PANTHER" id="PTHR30537">
    <property type="entry name" value="HTH-TYPE TRANSCRIPTIONAL REGULATOR"/>
    <property type="match status" value="1"/>
</dbReference>
<dbReference type="EMBL" id="JBHRSM010000023">
    <property type="protein sequence ID" value="MFC3086922.1"/>
    <property type="molecule type" value="Genomic_DNA"/>
</dbReference>
<dbReference type="PROSITE" id="PS50931">
    <property type="entry name" value="HTH_LYSR"/>
    <property type="match status" value="1"/>
</dbReference>